<evidence type="ECO:0000313" key="3">
    <source>
        <dbReference type="Proteomes" id="UP000694383"/>
    </source>
</evidence>
<evidence type="ECO:0000313" key="2">
    <source>
        <dbReference type="Ensembl" id="ENSOSIP00000026379.1"/>
    </source>
</evidence>
<dbReference type="PANTHER" id="PTHR10424:SF80">
    <property type="entry name" value="ENVELOPE GLYCOPROTEIN"/>
    <property type="match status" value="1"/>
</dbReference>
<dbReference type="AlphaFoldDB" id="A0A8C7YCX6"/>
<dbReference type="SUPFAM" id="SSF58069">
    <property type="entry name" value="Virus ectodomain"/>
    <property type="match status" value="1"/>
</dbReference>
<dbReference type="GeneTree" id="ENSGT00530000064449"/>
<dbReference type="Ensembl" id="ENSOSIT00000027817.1">
    <property type="protein sequence ID" value="ENSOSIP00000026379.1"/>
    <property type="gene ID" value="ENSOSIG00000013867.1"/>
</dbReference>
<name>A0A8C7YCX6_9TELE</name>
<feature type="transmembrane region" description="Helical" evidence="1">
    <location>
        <begin position="573"/>
        <end position="599"/>
    </location>
</feature>
<feature type="transmembrane region" description="Helical" evidence="1">
    <location>
        <begin position="12"/>
        <end position="30"/>
    </location>
</feature>
<dbReference type="CDD" id="cd09951">
    <property type="entry name" value="HERV-Rb-like_HR1-HR2"/>
    <property type="match status" value="1"/>
</dbReference>
<dbReference type="Proteomes" id="UP000694383">
    <property type="component" value="Unplaced"/>
</dbReference>
<organism evidence="2 3">
    <name type="scientific">Oryzias sinensis</name>
    <name type="common">Chinese medaka</name>
    <dbReference type="NCBI Taxonomy" id="183150"/>
    <lineage>
        <taxon>Eukaryota</taxon>
        <taxon>Metazoa</taxon>
        <taxon>Chordata</taxon>
        <taxon>Craniata</taxon>
        <taxon>Vertebrata</taxon>
        <taxon>Euteleostomi</taxon>
        <taxon>Actinopterygii</taxon>
        <taxon>Neopterygii</taxon>
        <taxon>Teleostei</taxon>
        <taxon>Neoteleostei</taxon>
        <taxon>Acanthomorphata</taxon>
        <taxon>Ovalentaria</taxon>
        <taxon>Atherinomorphae</taxon>
        <taxon>Beloniformes</taxon>
        <taxon>Adrianichthyidae</taxon>
        <taxon>Oryziinae</taxon>
        <taxon>Oryzias</taxon>
    </lineage>
</organism>
<evidence type="ECO:0008006" key="4">
    <source>
        <dbReference type="Google" id="ProtNLM"/>
    </source>
</evidence>
<keyword evidence="1" id="KW-1133">Transmembrane helix</keyword>
<proteinExistence type="predicted"/>
<keyword evidence="1" id="KW-0812">Transmembrane</keyword>
<accession>A0A8C7YCX6</accession>
<keyword evidence="3" id="KW-1185">Reference proteome</keyword>
<dbReference type="InterPro" id="IPR018154">
    <property type="entry name" value="TLV/ENV_coat_polyprotein"/>
</dbReference>
<evidence type="ECO:0000256" key="1">
    <source>
        <dbReference type="SAM" id="Phobius"/>
    </source>
</evidence>
<dbReference type="Pfam" id="PF00429">
    <property type="entry name" value="TLV_coat"/>
    <property type="match status" value="1"/>
</dbReference>
<keyword evidence="1" id="KW-0472">Membrane</keyword>
<dbReference type="PANTHER" id="PTHR10424">
    <property type="entry name" value="VIRAL ENVELOPE PROTEIN"/>
    <property type="match status" value="1"/>
</dbReference>
<reference evidence="2" key="1">
    <citation type="submission" date="2025-08" db="UniProtKB">
        <authorList>
            <consortium name="Ensembl"/>
        </authorList>
    </citation>
    <scope>IDENTIFICATION</scope>
</reference>
<dbReference type="Gene3D" id="1.10.287.210">
    <property type="match status" value="1"/>
</dbReference>
<protein>
    <recommendedName>
        <fullName evidence="4">Envelope protein</fullName>
    </recommendedName>
</protein>
<sequence>MTFLLNHPRVTTFCLGLISVFLVTCILWCFCENTTSTYVFDLCSVFQCRGHDYSWRGLDVYICGLGHPGKYRWCPNWCHVWQATNRDWHPTTHTPEGKLKPGSHFKIQRNFDSARNPISVSISGLNESPYVLPKGGCWRSGADTFYILLGVDSYGKDPKVLIRIDLVDPPPPVKTPFIPIETPSTAPPFPERPEVIKIDYSTLKPLEVIQMSTGYRDDNLWLNWIAQNAREQSRGDCVACASARPHLVTEPAPLYPSDAWGFGCMMNMTKMAAPPDCATLVGLFPPIPNNTRSGPFTPSSGNGSYTCFNFTSLSPQLNVGILPLAWCNVTLPGSLIGPWARSGLYYYCGDERLLTRIPFRTVGVCAMVRLSAPLVLIGNDFAHVSSRLVNAIPTVRRRRHSPRFVRSSNFDLSVNSPTYIDAIGVPRGVPNEFKLADQIAAGFENLPVMAALFPITPNKNVDRINYVHYNVLRLANFTRDAVEGLTDQLGPTSLMAVQNRMALDMLLAEKGGVCAMFGDMCCTFIPNNTAPDGSVTRALEGLRILSETMHELSGVANPFDVWLNRFVGDWKGLVMSAMVSVAVFVAVLVTCGCCCIPCVRSLVVRLIASTIERQDPMAMMPLLSVRGGFSGFAKEDEEDAVTLSRW</sequence>
<reference evidence="2" key="2">
    <citation type="submission" date="2025-09" db="UniProtKB">
        <authorList>
            <consortium name="Ensembl"/>
        </authorList>
    </citation>
    <scope>IDENTIFICATION</scope>
</reference>